<reference evidence="1 2" key="1">
    <citation type="submission" date="2009-01" db="EMBL/GenBank/DDBJ databases">
        <title>Complete sequence of chromosome of Methylobacterium nodulans ORS 2060.</title>
        <authorList>
            <consortium name="US DOE Joint Genome Institute"/>
            <person name="Lucas S."/>
            <person name="Copeland A."/>
            <person name="Lapidus A."/>
            <person name="Glavina del Rio T."/>
            <person name="Dalin E."/>
            <person name="Tice H."/>
            <person name="Bruce D."/>
            <person name="Goodwin L."/>
            <person name="Pitluck S."/>
            <person name="Sims D."/>
            <person name="Brettin T."/>
            <person name="Detter J.C."/>
            <person name="Han C."/>
            <person name="Larimer F."/>
            <person name="Land M."/>
            <person name="Hauser L."/>
            <person name="Kyrpides N."/>
            <person name="Ivanova N."/>
            <person name="Marx C.J."/>
            <person name="Richardson P."/>
        </authorList>
    </citation>
    <scope>NUCLEOTIDE SEQUENCE [LARGE SCALE GENOMIC DNA]</scope>
    <source>
        <strain evidence="2">LMG 21967 / CNCM I-2342 / ORS 2060</strain>
    </source>
</reference>
<evidence type="ECO:0000313" key="2">
    <source>
        <dbReference type="Proteomes" id="UP000008207"/>
    </source>
</evidence>
<organism evidence="1 2">
    <name type="scientific">Methylobacterium nodulans (strain LMG 21967 / CNCM I-2342 / ORS 2060)</name>
    <dbReference type="NCBI Taxonomy" id="460265"/>
    <lineage>
        <taxon>Bacteria</taxon>
        <taxon>Pseudomonadati</taxon>
        <taxon>Pseudomonadota</taxon>
        <taxon>Alphaproteobacteria</taxon>
        <taxon>Hyphomicrobiales</taxon>
        <taxon>Methylobacteriaceae</taxon>
        <taxon>Methylobacterium</taxon>
    </lineage>
</organism>
<protein>
    <submittedName>
        <fullName evidence="1">Response regulator receiver protein</fullName>
    </submittedName>
</protein>
<dbReference type="eggNOG" id="COG0784">
    <property type="taxonomic scope" value="Bacteria"/>
</dbReference>
<name>B8IP10_METNO</name>
<keyword evidence="2" id="KW-1185">Reference proteome</keyword>
<gene>
    <name evidence="1" type="ordered locus">Mnod_5484</name>
</gene>
<dbReference type="STRING" id="460265.Mnod_5484"/>
<dbReference type="SUPFAM" id="SSF52172">
    <property type="entry name" value="CheY-like"/>
    <property type="match status" value="1"/>
</dbReference>
<sequence length="128" mass="13874">MASQEGAAMAPDARFFYRRVLLLTPDPWLRARLCGTLEELGCLVQPFACEAEALTWAQDEIADLAMIDSLSGTGHGIALAAQLRHEGVPAVFFDGFDAERGLLSAEPPRHPGLPRRTPLSEVLEACLT</sequence>
<proteinExistence type="predicted"/>
<dbReference type="AlphaFoldDB" id="B8IP10"/>
<dbReference type="OrthoDB" id="3623000at2"/>
<evidence type="ECO:0000313" key="1">
    <source>
        <dbReference type="EMBL" id="ACL60328.1"/>
    </source>
</evidence>
<dbReference type="Proteomes" id="UP000008207">
    <property type="component" value="Chromosome"/>
</dbReference>
<dbReference type="RefSeq" id="WP_015931935.1">
    <property type="nucleotide sequence ID" value="NC_011894.1"/>
</dbReference>
<dbReference type="InterPro" id="IPR011006">
    <property type="entry name" value="CheY-like_superfamily"/>
</dbReference>
<dbReference type="HOGENOM" id="CLU_1957026_0_0_5"/>
<dbReference type="Gene3D" id="3.40.50.2300">
    <property type="match status" value="1"/>
</dbReference>
<accession>B8IP10</accession>
<dbReference type="EMBL" id="CP001349">
    <property type="protein sequence ID" value="ACL60328.1"/>
    <property type="molecule type" value="Genomic_DNA"/>
</dbReference>
<dbReference type="KEGG" id="mno:Mnod_5484"/>